<dbReference type="NCBIfam" id="TIGR01549">
    <property type="entry name" value="HAD-SF-IA-v1"/>
    <property type="match status" value="1"/>
</dbReference>
<gene>
    <name evidence="1" type="ORF">HMPREF0091_10388</name>
</gene>
<dbReference type="GO" id="GO:0016787">
    <property type="term" value="F:hydrolase activity"/>
    <property type="evidence" value="ECO:0007669"/>
    <property type="project" value="UniProtKB-KW"/>
</dbReference>
<dbReference type="InterPro" id="IPR041492">
    <property type="entry name" value="HAD_2"/>
</dbReference>
<organism evidence="1 2">
    <name type="scientific">Fannyhessea vaginae DSM 15829</name>
    <dbReference type="NCBI Taxonomy" id="525256"/>
    <lineage>
        <taxon>Bacteria</taxon>
        <taxon>Bacillati</taxon>
        <taxon>Actinomycetota</taxon>
        <taxon>Coriobacteriia</taxon>
        <taxon>Coriobacteriales</taxon>
        <taxon>Atopobiaceae</taxon>
        <taxon>Fannyhessea</taxon>
    </lineage>
</organism>
<dbReference type="InterPro" id="IPR023198">
    <property type="entry name" value="PGP-like_dom2"/>
</dbReference>
<dbReference type="PANTHER" id="PTHR43434">
    <property type="entry name" value="PHOSPHOGLYCOLATE PHOSPHATASE"/>
    <property type="match status" value="1"/>
</dbReference>
<dbReference type="InterPro" id="IPR006439">
    <property type="entry name" value="HAD-SF_hydro_IA"/>
</dbReference>
<dbReference type="InterPro" id="IPR023214">
    <property type="entry name" value="HAD_sf"/>
</dbReference>
<reference evidence="1 2" key="1">
    <citation type="submission" date="2011-02" db="EMBL/GenBank/DDBJ databases">
        <authorList>
            <person name="Muzny D."/>
            <person name="Qin X."/>
            <person name="Buhay C."/>
            <person name="Dugan-Rocha S."/>
            <person name="Ding Y."/>
            <person name="Chen G."/>
            <person name="Hawes A."/>
            <person name="Holder M."/>
            <person name="Jhangiani S."/>
            <person name="Johnson A."/>
            <person name="Khan Z."/>
            <person name="Li Z."/>
            <person name="Liu W."/>
            <person name="Liu X."/>
            <person name="Perez L."/>
            <person name="Shen H."/>
            <person name="Wang Q."/>
            <person name="Watt J."/>
            <person name="Xi L."/>
            <person name="Xin Y."/>
            <person name="Zhou J."/>
            <person name="Deng J."/>
            <person name="Jiang H."/>
            <person name="Liu Y."/>
            <person name="Qu J."/>
            <person name="Song X.-Z."/>
            <person name="Zhang L."/>
            <person name="Villasana D."/>
            <person name="Johnson A."/>
            <person name="Liu J."/>
            <person name="Liyanage D."/>
            <person name="Lorensuhewa L."/>
            <person name="Robinson T."/>
            <person name="Song A."/>
            <person name="Song B.-B."/>
            <person name="Dinh H."/>
            <person name="Thornton R."/>
            <person name="Coyle M."/>
            <person name="Francisco L."/>
            <person name="Jackson L."/>
            <person name="Javaid M."/>
            <person name="Korchina V."/>
            <person name="Kovar C."/>
            <person name="Mata R."/>
            <person name="Mathew T."/>
            <person name="Ngo R."/>
            <person name="Nguyen L."/>
            <person name="Nguyen N."/>
            <person name="Okwuonu G."/>
            <person name="Ongeri F."/>
            <person name="Pham C."/>
            <person name="Simmons D."/>
            <person name="Wilczek-Boney K."/>
            <person name="Hale W."/>
            <person name="Jakkamsetti A."/>
            <person name="Pham P."/>
            <person name="Ruth R."/>
            <person name="San Lucas F."/>
            <person name="Warren J."/>
            <person name="Zhang J."/>
            <person name="Zhao Z."/>
            <person name="Zhou C."/>
            <person name="Zhu D."/>
            <person name="Lee S."/>
            <person name="Bess C."/>
            <person name="Blankenburg K."/>
            <person name="Forbes L."/>
            <person name="Fu Q."/>
            <person name="Gubbala S."/>
            <person name="Hirani K."/>
            <person name="Jayaseelan J.C."/>
            <person name="Lara F."/>
            <person name="Munidasa M."/>
            <person name="Palculict T."/>
            <person name="Patil S."/>
            <person name="Pu L.-L."/>
            <person name="Saada N."/>
            <person name="Tang L."/>
            <person name="Weissenberger G."/>
            <person name="Zhu Y."/>
            <person name="Hemphill L."/>
            <person name="Shang Y."/>
            <person name="Youmans B."/>
            <person name="Ayvaz T."/>
            <person name="Ross M."/>
            <person name="Santibanez J."/>
            <person name="Aqrawi P."/>
            <person name="Gross S."/>
            <person name="Joshi V."/>
            <person name="Fowler G."/>
            <person name="Nazareth L."/>
            <person name="Reid J."/>
            <person name="Worley K."/>
            <person name="Petrosino J."/>
            <person name="Highlander S."/>
            <person name="Gibbs R."/>
        </authorList>
    </citation>
    <scope>NUCLEOTIDE SEQUENCE [LARGE SCALE GENOMIC DNA]</scope>
    <source>
        <strain evidence="1 2">DSM 15829</strain>
    </source>
</reference>
<evidence type="ECO:0000313" key="1">
    <source>
        <dbReference type="EMBL" id="EGF23441.1"/>
    </source>
</evidence>
<dbReference type="Proteomes" id="UP000005947">
    <property type="component" value="Unassembled WGS sequence"/>
</dbReference>
<dbReference type="Gene3D" id="1.10.150.240">
    <property type="entry name" value="Putative phosphatase, domain 2"/>
    <property type="match status" value="1"/>
</dbReference>
<dbReference type="GO" id="GO:0004713">
    <property type="term" value="F:protein tyrosine kinase activity"/>
    <property type="evidence" value="ECO:0007669"/>
    <property type="project" value="TreeGrafter"/>
</dbReference>
<dbReference type="InterPro" id="IPR050155">
    <property type="entry name" value="HAD-like_hydrolase_sf"/>
</dbReference>
<protein>
    <submittedName>
        <fullName evidence="1">HAD hydrolase, family IA, variant 3</fullName>
    </submittedName>
</protein>
<sequence>MIKVDNTYNDRPVSQPQTSENLASALGSFDAVIFDFDGTLADTSEQIISVARQVLSRFGLSRERFVDIPQLIGPPFPQAFELVFGYSSEQAQEITKQYRAIYSKLGRDAWPLFEGIDSMLHELKAAGKKLGVASSKRDHLLRRALEENEVEQVFDVILGKQDDSCEPKSQTLQNVINKLGIDASRCVMVGDRLYDVEAARACGIASIGVYYGKTAPCGELEQAGATFIVHSVEELKHALLS</sequence>
<dbReference type="Gene3D" id="3.40.50.1000">
    <property type="entry name" value="HAD superfamily/HAD-like"/>
    <property type="match status" value="1"/>
</dbReference>
<dbReference type="OrthoDB" id="9776368at2"/>
<keyword evidence="1" id="KW-0378">Hydrolase</keyword>
<name>F1T3Z7_9ACTN</name>
<keyword evidence="2" id="KW-1185">Reference proteome</keyword>
<dbReference type="EMBL" id="ACGK02000001">
    <property type="protein sequence ID" value="EGF23441.1"/>
    <property type="molecule type" value="Genomic_DNA"/>
</dbReference>
<dbReference type="InterPro" id="IPR036412">
    <property type="entry name" value="HAD-like_sf"/>
</dbReference>
<dbReference type="SUPFAM" id="SSF56784">
    <property type="entry name" value="HAD-like"/>
    <property type="match status" value="1"/>
</dbReference>
<dbReference type="RefSeq" id="WP_006302538.1">
    <property type="nucleotide sequence ID" value="NZ_ACGK02000001.1"/>
</dbReference>
<dbReference type="GeneID" id="93209947"/>
<dbReference type="Pfam" id="PF13419">
    <property type="entry name" value="HAD_2"/>
    <property type="match status" value="1"/>
</dbReference>
<accession>F1T3Z7</accession>
<dbReference type="GO" id="GO:0005829">
    <property type="term" value="C:cytosol"/>
    <property type="evidence" value="ECO:0007669"/>
    <property type="project" value="TreeGrafter"/>
</dbReference>
<evidence type="ECO:0000313" key="2">
    <source>
        <dbReference type="Proteomes" id="UP000005947"/>
    </source>
</evidence>
<proteinExistence type="predicted"/>
<dbReference type="eggNOG" id="COG0546">
    <property type="taxonomic scope" value="Bacteria"/>
</dbReference>
<dbReference type="AlphaFoldDB" id="F1T3Z7"/>
<dbReference type="PANTHER" id="PTHR43434:SF20">
    <property type="entry name" value="5'-NUCLEOTIDASE"/>
    <property type="match status" value="1"/>
</dbReference>
<comment type="caution">
    <text evidence="1">The sequence shown here is derived from an EMBL/GenBank/DDBJ whole genome shotgun (WGS) entry which is preliminary data.</text>
</comment>